<comment type="caution">
    <text evidence="1">The sequence shown here is derived from an EMBL/GenBank/DDBJ whole genome shotgun (WGS) entry which is preliminary data.</text>
</comment>
<proteinExistence type="predicted"/>
<protein>
    <submittedName>
        <fullName evidence="1">Uncharacterized protein</fullName>
    </submittedName>
</protein>
<gene>
    <name evidence="1" type="ORF">S01H1_68413</name>
</gene>
<evidence type="ECO:0000313" key="1">
    <source>
        <dbReference type="EMBL" id="GAG31923.1"/>
    </source>
</evidence>
<sequence>KRPDLKAHNAPTEYDLEILTNPLEVDKSVVLIDKRFLKGNLKHSQLQILHELREIHAIEQGMSKTMAHKVANSWEKEDVKFLNIGKSSLALKRAYGKFLGGCRI</sequence>
<reference evidence="1" key="1">
    <citation type="journal article" date="2014" name="Front. Microbiol.">
        <title>High frequency of phylogenetically diverse reductive dehalogenase-homologous genes in deep subseafloor sedimentary metagenomes.</title>
        <authorList>
            <person name="Kawai M."/>
            <person name="Futagami T."/>
            <person name="Toyoda A."/>
            <person name="Takaki Y."/>
            <person name="Nishi S."/>
            <person name="Hori S."/>
            <person name="Arai W."/>
            <person name="Tsubouchi T."/>
            <person name="Morono Y."/>
            <person name="Uchiyama I."/>
            <person name="Ito T."/>
            <person name="Fujiyama A."/>
            <person name="Inagaki F."/>
            <person name="Takami H."/>
        </authorList>
    </citation>
    <scope>NUCLEOTIDE SEQUENCE</scope>
    <source>
        <strain evidence="1">Expedition CK06-06</strain>
    </source>
</reference>
<dbReference type="AlphaFoldDB" id="X0X5H8"/>
<dbReference type="EMBL" id="BARS01045369">
    <property type="protein sequence ID" value="GAG31923.1"/>
    <property type="molecule type" value="Genomic_DNA"/>
</dbReference>
<name>X0X5H8_9ZZZZ</name>
<organism evidence="1">
    <name type="scientific">marine sediment metagenome</name>
    <dbReference type="NCBI Taxonomy" id="412755"/>
    <lineage>
        <taxon>unclassified sequences</taxon>
        <taxon>metagenomes</taxon>
        <taxon>ecological metagenomes</taxon>
    </lineage>
</organism>
<accession>X0X5H8</accession>
<feature type="non-terminal residue" evidence="1">
    <location>
        <position position="1"/>
    </location>
</feature>